<gene>
    <name evidence="5" type="ORF">A2871_03110</name>
</gene>
<protein>
    <recommendedName>
        <fullName evidence="4">TNase-like domain-containing protein</fullName>
    </recommendedName>
</protein>
<dbReference type="SMART" id="SM00318">
    <property type="entry name" value="SNc"/>
    <property type="match status" value="1"/>
</dbReference>
<evidence type="ECO:0000256" key="3">
    <source>
        <dbReference type="ARBA" id="ARBA00022801"/>
    </source>
</evidence>
<dbReference type="Proteomes" id="UP000176336">
    <property type="component" value="Unassembled WGS sequence"/>
</dbReference>
<evidence type="ECO:0000313" key="5">
    <source>
        <dbReference type="EMBL" id="OGE19630.1"/>
    </source>
</evidence>
<evidence type="ECO:0000259" key="4">
    <source>
        <dbReference type="PROSITE" id="PS50830"/>
    </source>
</evidence>
<dbReference type="AlphaFoldDB" id="A0A1F5ITI3"/>
<name>A0A1F5ITI3_9BACT</name>
<dbReference type="SUPFAM" id="SSF50199">
    <property type="entry name" value="Staphylococcal nuclease"/>
    <property type="match status" value="1"/>
</dbReference>
<organism evidence="5 6">
    <name type="scientific">Candidatus Daviesbacteria bacterium RIFCSPHIGHO2_01_FULL_41_23</name>
    <dbReference type="NCBI Taxonomy" id="1797764"/>
    <lineage>
        <taxon>Bacteria</taxon>
        <taxon>Candidatus Daviesiibacteriota</taxon>
    </lineage>
</organism>
<keyword evidence="3" id="KW-0378">Hydrolase</keyword>
<dbReference type="PROSITE" id="PS50830">
    <property type="entry name" value="TNASE_3"/>
    <property type="match status" value="1"/>
</dbReference>
<comment type="caution">
    <text evidence="5">The sequence shown here is derived from an EMBL/GenBank/DDBJ whole genome shotgun (WGS) entry which is preliminary data.</text>
</comment>
<dbReference type="Gene3D" id="2.40.50.90">
    <property type="match status" value="1"/>
</dbReference>
<sequence>MLWSNTKLLVLSSIFIITLGLGFLWFGMVKNQELAPEPSPVLSAETALPITSASASATAGVEGERALVTKVVDGDTIVVNDKNTVRLIGIDTPETVDPRRPVGCFGKEASNEVKGLLSGKEVILQKDVSETDKYKRQLRYIFLPLPGDQTLFVNDYLVREGFAKVLTYPPDVKYNEEFRLAEREAKESSRGLWGKCR</sequence>
<dbReference type="InterPro" id="IPR035437">
    <property type="entry name" value="SNase_OB-fold_sf"/>
</dbReference>
<dbReference type="GO" id="GO:0004519">
    <property type="term" value="F:endonuclease activity"/>
    <property type="evidence" value="ECO:0007669"/>
    <property type="project" value="UniProtKB-KW"/>
</dbReference>
<dbReference type="EMBL" id="MFCR01000002">
    <property type="protein sequence ID" value="OGE19630.1"/>
    <property type="molecule type" value="Genomic_DNA"/>
</dbReference>
<evidence type="ECO:0000256" key="1">
    <source>
        <dbReference type="ARBA" id="ARBA00022722"/>
    </source>
</evidence>
<dbReference type="InterPro" id="IPR016071">
    <property type="entry name" value="Staphylococal_nuclease_OB-fold"/>
</dbReference>
<reference evidence="5 6" key="1">
    <citation type="journal article" date="2016" name="Nat. Commun.">
        <title>Thousands of microbial genomes shed light on interconnected biogeochemical processes in an aquifer system.</title>
        <authorList>
            <person name="Anantharaman K."/>
            <person name="Brown C.T."/>
            <person name="Hug L.A."/>
            <person name="Sharon I."/>
            <person name="Castelle C.J."/>
            <person name="Probst A.J."/>
            <person name="Thomas B.C."/>
            <person name="Singh A."/>
            <person name="Wilkins M.J."/>
            <person name="Karaoz U."/>
            <person name="Brodie E.L."/>
            <person name="Williams K.H."/>
            <person name="Hubbard S.S."/>
            <person name="Banfield J.F."/>
        </authorList>
    </citation>
    <scope>NUCLEOTIDE SEQUENCE [LARGE SCALE GENOMIC DNA]</scope>
</reference>
<dbReference type="GO" id="GO:0016787">
    <property type="term" value="F:hydrolase activity"/>
    <property type="evidence" value="ECO:0007669"/>
    <property type="project" value="UniProtKB-KW"/>
</dbReference>
<accession>A0A1F5ITI3</accession>
<evidence type="ECO:0000313" key="6">
    <source>
        <dbReference type="Proteomes" id="UP000176336"/>
    </source>
</evidence>
<evidence type="ECO:0000256" key="2">
    <source>
        <dbReference type="ARBA" id="ARBA00022759"/>
    </source>
</evidence>
<dbReference type="PANTHER" id="PTHR12302">
    <property type="entry name" value="EBNA2 BINDING PROTEIN P100"/>
    <property type="match status" value="1"/>
</dbReference>
<proteinExistence type="predicted"/>
<dbReference type="PANTHER" id="PTHR12302:SF3">
    <property type="entry name" value="SERINE_THREONINE-PROTEIN KINASE 31"/>
    <property type="match status" value="1"/>
</dbReference>
<keyword evidence="2" id="KW-0255">Endonuclease</keyword>
<keyword evidence="1" id="KW-0540">Nuclease</keyword>
<dbReference type="Pfam" id="PF00565">
    <property type="entry name" value="SNase"/>
    <property type="match status" value="1"/>
</dbReference>
<feature type="domain" description="TNase-like" evidence="4">
    <location>
        <begin position="62"/>
        <end position="195"/>
    </location>
</feature>